<evidence type="ECO:0000313" key="5">
    <source>
        <dbReference type="Proteomes" id="UP001295444"/>
    </source>
</evidence>
<dbReference type="EMBL" id="OW240912">
    <property type="protein sequence ID" value="CAH2223112.1"/>
    <property type="molecule type" value="Genomic_DNA"/>
</dbReference>
<dbReference type="Gene3D" id="2.20.25.10">
    <property type="match status" value="1"/>
</dbReference>
<dbReference type="Pfam" id="PF08711">
    <property type="entry name" value="Med26"/>
    <property type="match status" value="1"/>
</dbReference>
<evidence type="ECO:0000256" key="1">
    <source>
        <dbReference type="PROSITE-ProRule" id="PRU00649"/>
    </source>
</evidence>
<keyword evidence="4" id="KW-0251">Elongation factor</keyword>
<dbReference type="Gene3D" id="1.20.930.10">
    <property type="entry name" value="Conserved domain common to transcription factors TFIIS, elongin A, CRSP70"/>
    <property type="match status" value="1"/>
</dbReference>
<dbReference type="Gene3D" id="1.10.472.30">
    <property type="entry name" value="Transcription elongation factor S-II, central domain"/>
    <property type="match status" value="1"/>
</dbReference>
<name>A0AAD1R4G0_PELCU</name>
<protein>
    <submittedName>
        <fullName evidence="4">Transcription elongation factor A N-terminal and central domain-containing</fullName>
    </submittedName>
</protein>
<dbReference type="InterPro" id="IPR035441">
    <property type="entry name" value="TFIIS/LEDGF_dom_sf"/>
</dbReference>
<evidence type="ECO:0000259" key="2">
    <source>
        <dbReference type="PROSITE" id="PS51319"/>
    </source>
</evidence>
<accession>A0AAD1R4G0</accession>
<comment type="subcellular location">
    <subcellularLocation>
        <location evidence="1">Nucleus</location>
    </subcellularLocation>
</comment>
<dbReference type="PANTHER" id="PTHR11477:SF7">
    <property type="entry name" value="TRANSCRIPTION ELONGATION FACTOR A N-TERMINAL AND CENTRAL DOMAIN-CONTAINING PROTEIN"/>
    <property type="match status" value="1"/>
</dbReference>
<dbReference type="InterPro" id="IPR035100">
    <property type="entry name" value="TF_IIS-typ"/>
</dbReference>
<dbReference type="InterPro" id="IPR003618">
    <property type="entry name" value="TFIIS_cen_dom"/>
</dbReference>
<dbReference type="PROSITE" id="PS51321">
    <property type="entry name" value="TFIIS_CENTRAL"/>
    <property type="match status" value="1"/>
</dbReference>
<dbReference type="InterPro" id="IPR017923">
    <property type="entry name" value="TFIIS_N"/>
</dbReference>
<dbReference type="SMART" id="SM00510">
    <property type="entry name" value="TFS2M"/>
    <property type="match status" value="1"/>
</dbReference>
<proteinExistence type="predicted"/>
<dbReference type="PIRSF" id="PIRSF006704">
    <property type="entry name" value="TF_IIS"/>
    <property type="match status" value="1"/>
</dbReference>
<gene>
    <name evidence="4" type="ORF">PECUL_23A031251</name>
</gene>
<dbReference type="SUPFAM" id="SSF57783">
    <property type="entry name" value="Zinc beta-ribbon"/>
    <property type="match status" value="1"/>
</dbReference>
<dbReference type="Proteomes" id="UP001295444">
    <property type="component" value="Chromosome 01"/>
</dbReference>
<dbReference type="PANTHER" id="PTHR11477">
    <property type="entry name" value="TRANSCRIPTION FACTOR S-II ZINC FINGER DOMAIN-CONTAINING PROTEIN"/>
    <property type="match status" value="1"/>
</dbReference>
<dbReference type="SUPFAM" id="SSF47676">
    <property type="entry name" value="Conserved domain common to transcription factors TFIIS, elongin A, CRSP70"/>
    <property type="match status" value="1"/>
</dbReference>
<dbReference type="AlphaFoldDB" id="A0AAD1R4G0"/>
<keyword evidence="5" id="KW-1185">Reference proteome</keyword>
<reference evidence="4" key="1">
    <citation type="submission" date="2022-03" db="EMBL/GenBank/DDBJ databases">
        <authorList>
            <person name="Alioto T."/>
            <person name="Alioto T."/>
            <person name="Gomez Garrido J."/>
        </authorList>
    </citation>
    <scope>NUCLEOTIDE SEQUENCE</scope>
</reference>
<dbReference type="InterPro" id="IPR036575">
    <property type="entry name" value="TFIIS_cen_dom_sf"/>
</dbReference>
<evidence type="ECO:0000259" key="3">
    <source>
        <dbReference type="PROSITE" id="PS51321"/>
    </source>
</evidence>
<sequence length="340" mass="39144">MELTCRALQVENLLLERKYEDIAFHLTDFETYDVTLEILQQTDIVSVIYRVLKSCPQGDLRKRTKCLLSKWKTLYKKGCVKTSTLNNERPMCKDNRISEKVAVSCRDPLQQNDQRILDVGIPSISLSSNEEYLNKESSTHELCSSQPKFAVNLCQEKIAVEDSALRTTSTALLCRALTENIEYQEKAQHLAEEIEKYIFSLHSGHDKKYRNCIRSKVSNLKNPQNKHLRSQLFSGDLSPMRFAQMSSMEMASQELRKLRASYTEAGIQEHQLPQSVDGVQTNKIKCQKCENFNCTVTMISRGTLFLPGWVRTGNPDEEMMTFVVCSICGEKWYHDKWICL</sequence>
<keyword evidence="4" id="KW-0648">Protein biosynthesis</keyword>
<feature type="domain" description="TFIIS central" evidence="3">
    <location>
        <begin position="160"/>
        <end position="278"/>
    </location>
</feature>
<feature type="domain" description="TFIIS N-terminal" evidence="2">
    <location>
        <begin position="2"/>
        <end position="78"/>
    </location>
</feature>
<organism evidence="4 5">
    <name type="scientific">Pelobates cultripes</name>
    <name type="common">Western spadefoot toad</name>
    <dbReference type="NCBI Taxonomy" id="61616"/>
    <lineage>
        <taxon>Eukaryota</taxon>
        <taxon>Metazoa</taxon>
        <taxon>Chordata</taxon>
        <taxon>Craniata</taxon>
        <taxon>Vertebrata</taxon>
        <taxon>Euteleostomi</taxon>
        <taxon>Amphibia</taxon>
        <taxon>Batrachia</taxon>
        <taxon>Anura</taxon>
        <taxon>Pelobatoidea</taxon>
        <taxon>Pelobatidae</taxon>
        <taxon>Pelobates</taxon>
    </lineage>
</organism>
<dbReference type="GO" id="GO:0003746">
    <property type="term" value="F:translation elongation factor activity"/>
    <property type="evidence" value="ECO:0007669"/>
    <property type="project" value="UniProtKB-KW"/>
</dbReference>
<dbReference type="GO" id="GO:0005634">
    <property type="term" value="C:nucleus"/>
    <property type="evidence" value="ECO:0007669"/>
    <property type="project" value="UniProtKB-SubCell"/>
</dbReference>
<dbReference type="Pfam" id="PF07500">
    <property type="entry name" value="TFIIS_M"/>
    <property type="match status" value="1"/>
</dbReference>
<keyword evidence="1" id="KW-0539">Nucleus</keyword>
<dbReference type="SUPFAM" id="SSF46942">
    <property type="entry name" value="Elongation factor TFIIS domain 2"/>
    <property type="match status" value="1"/>
</dbReference>
<dbReference type="GO" id="GO:0006351">
    <property type="term" value="P:DNA-templated transcription"/>
    <property type="evidence" value="ECO:0007669"/>
    <property type="project" value="InterPro"/>
</dbReference>
<dbReference type="PROSITE" id="PS51319">
    <property type="entry name" value="TFIIS_N"/>
    <property type="match status" value="1"/>
</dbReference>
<evidence type="ECO:0000313" key="4">
    <source>
        <dbReference type="EMBL" id="CAH2223112.1"/>
    </source>
</evidence>